<evidence type="ECO:0000256" key="5">
    <source>
        <dbReference type="ARBA" id="ARBA00023136"/>
    </source>
</evidence>
<feature type="transmembrane region" description="Helical" evidence="6">
    <location>
        <begin position="311"/>
        <end position="328"/>
    </location>
</feature>
<evidence type="ECO:0000256" key="1">
    <source>
        <dbReference type="ARBA" id="ARBA00004651"/>
    </source>
</evidence>
<name>A0A844WE89_9RHOB</name>
<dbReference type="Proteomes" id="UP000443843">
    <property type="component" value="Unassembled WGS sequence"/>
</dbReference>
<feature type="transmembrane region" description="Helical" evidence="6">
    <location>
        <begin position="257"/>
        <end position="276"/>
    </location>
</feature>
<dbReference type="PANTHER" id="PTHR43124:SF3">
    <property type="entry name" value="CHLORAMPHENICOL EFFLUX PUMP RV0191"/>
    <property type="match status" value="1"/>
</dbReference>
<evidence type="ECO:0000313" key="8">
    <source>
        <dbReference type="EMBL" id="MWB78200.1"/>
    </source>
</evidence>
<dbReference type="PROSITE" id="PS50850">
    <property type="entry name" value="MFS"/>
    <property type="match status" value="1"/>
</dbReference>
<evidence type="ECO:0000256" key="6">
    <source>
        <dbReference type="SAM" id="Phobius"/>
    </source>
</evidence>
<evidence type="ECO:0000259" key="7">
    <source>
        <dbReference type="PROSITE" id="PS50850"/>
    </source>
</evidence>
<dbReference type="InterPro" id="IPR020846">
    <property type="entry name" value="MFS_dom"/>
</dbReference>
<dbReference type="Pfam" id="PF07690">
    <property type="entry name" value="MFS_1"/>
    <property type="match status" value="1"/>
</dbReference>
<feature type="transmembrane region" description="Helical" evidence="6">
    <location>
        <begin position="349"/>
        <end position="367"/>
    </location>
</feature>
<gene>
    <name evidence="8" type="ORF">GLS40_09205</name>
</gene>
<organism evidence="8 9">
    <name type="scientific">Pseudooceanicola pacificus</name>
    <dbReference type="NCBI Taxonomy" id="2676438"/>
    <lineage>
        <taxon>Bacteria</taxon>
        <taxon>Pseudomonadati</taxon>
        <taxon>Pseudomonadota</taxon>
        <taxon>Alphaproteobacteria</taxon>
        <taxon>Rhodobacterales</taxon>
        <taxon>Paracoccaceae</taxon>
        <taxon>Pseudooceanicola</taxon>
    </lineage>
</organism>
<feature type="transmembrane region" description="Helical" evidence="6">
    <location>
        <begin position="108"/>
        <end position="129"/>
    </location>
</feature>
<comment type="subcellular location">
    <subcellularLocation>
        <location evidence="1">Cell membrane</location>
        <topology evidence="1">Multi-pass membrane protein</topology>
    </subcellularLocation>
</comment>
<dbReference type="PANTHER" id="PTHR43124">
    <property type="entry name" value="PURINE EFFLUX PUMP PBUE"/>
    <property type="match status" value="1"/>
</dbReference>
<feature type="domain" description="Major facilitator superfamily (MFS) profile" evidence="7">
    <location>
        <begin position="17"/>
        <end position="400"/>
    </location>
</feature>
<dbReference type="SUPFAM" id="SSF103473">
    <property type="entry name" value="MFS general substrate transporter"/>
    <property type="match status" value="1"/>
</dbReference>
<keyword evidence="4 6" id="KW-1133">Transmembrane helix</keyword>
<feature type="transmembrane region" description="Helical" evidence="6">
    <location>
        <begin position="83"/>
        <end position="102"/>
    </location>
</feature>
<evidence type="ECO:0000256" key="2">
    <source>
        <dbReference type="ARBA" id="ARBA00022475"/>
    </source>
</evidence>
<dbReference type="RefSeq" id="WP_160382465.1">
    <property type="nucleotide sequence ID" value="NZ_WNXQ01000004.1"/>
</dbReference>
<dbReference type="GO" id="GO:0005886">
    <property type="term" value="C:plasma membrane"/>
    <property type="evidence" value="ECO:0007669"/>
    <property type="project" value="UniProtKB-SubCell"/>
</dbReference>
<feature type="transmembrane region" description="Helical" evidence="6">
    <location>
        <begin position="172"/>
        <end position="190"/>
    </location>
</feature>
<dbReference type="Gene3D" id="1.20.1250.20">
    <property type="entry name" value="MFS general substrate transporter like domains"/>
    <property type="match status" value="1"/>
</dbReference>
<reference evidence="8 9" key="1">
    <citation type="submission" date="2019-11" db="EMBL/GenBank/DDBJ databases">
        <title>Pseudooceanicola pacifica sp. nov., isolated from deep-sea sediment of the Pacific Ocean.</title>
        <authorList>
            <person name="Lyu L."/>
        </authorList>
    </citation>
    <scope>NUCLEOTIDE SEQUENCE [LARGE SCALE GENOMIC DNA]</scope>
    <source>
        <strain evidence="8 9">216_PA32_1</strain>
    </source>
</reference>
<feature type="transmembrane region" description="Helical" evidence="6">
    <location>
        <begin position="373"/>
        <end position="395"/>
    </location>
</feature>
<protein>
    <submittedName>
        <fullName evidence="8">MFS transporter</fullName>
    </submittedName>
</protein>
<keyword evidence="5 6" id="KW-0472">Membrane</keyword>
<proteinExistence type="predicted"/>
<comment type="caution">
    <text evidence="8">The sequence shown here is derived from an EMBL/GenBank/DDBJ whole genome shotgun (WGS) entry which is preliminary data.</text>
</comment>
<dbReference type="CDD" id="cd17324">
    <property type="entry name" value="MFS_NepI_like"/>
    <property type="match status" value="1"/>
</dbReference>
<keyword evidence="2" id="KW-1003">Cell membrane</keyword>
<evidence type="ECO:0000313" key="9">
    <source>
        <dbReference type="Proteomes" id="UP000443843"/>
    </source>
</evidence>
<dbReference type="InterPro" id="IPR036259">
    <property type="entry name" value="MFS_trans_sf"/>
</dbReference>
<feature type="transmembrane region" description="Helical" evidence="6">
    <location>
        <begin position="223"/>
        <end position="245"/>
    </location>
</feature>
<keyword evidence="3 6" id="KW-0812">Transmembrane</keyword>
<accession>A0A844WE89</accession>
<dbReference type="InterPro" id="IPR011701">
    <property type="entry name" value="MFS"/>
</dbReference>
<feature type="transmembrane region" description="Helical" evidence="6">
    <location>
        <begin position="12"/>
        <end position="30"/>
    </location>
</feature>
<dbReference type="EMBL" id="WNXQ01000004">
    <property type="protein sequence ID" value="MWB78200.1"/>
    <property type="molecule type" value="Genomic_DNA"/>
</dbReference>
<evidence type="ECO:0000256" key="4">
    <source>
        <dbReference type="ARBA" id="ARBA00022989"/>
    </source>
</evidence>
<dbReference type="InterPro" id="IPR050189">
    <property type="entry name" value="MFS_Efflux_Transporters"/>
</dbReference>
<keyword evidence="9" id="KW-1185">Reference proteome</keyword>
<evidence type="ECO:0000256" key="3">
    <source>
        <dbReference type="ARBA" id="ARBA00022692"/>
    </source>
</evidence>
<sequence length="412" mass="42962">MALPEAEAGAPPQAGHVIVFLAMAAFAAAATNRVMDAILPQMALEFGTTIGSVAFVATAYAVAYGAFQVVFGPLGDRFGAFRVILWACMASSVATLACALSGTLHGIAVARFLSGVSAAAIVPLSLAWVGHAIPHEDRQPVLARFMSSQILGLLAGQIGGGVMGEMFGWRSTFLLLAAVYVIAIAGLMTARRRGAADMGSGPGGDRAVRRALRSYRRLLGDPVVRFVLFAVSLEALAMFGAFTYVGAALNVRFGFDFATVGAYLATFCIGGLVYVSQSRRLYALLGNRRLPFVGTLIVAACYLGLAVNTVGWVTAPLIALLGLGFYMLHNTMQTMATEMAPDMRGSAMAIFATCYFLAQAIGVQVGGQMIDRAGFGLLFAVAAVLLVALGALLLVAMPRQLRTRAGTAGKAA</sequence>
<dbReference type="AlphaFoldDB" id="A0A844WE89"/>
<dbReference type="GO" id="GO:0022857">
    <property type="term" value="F:transmembrane transporter activity"/>
    <property type="evidence" value="ECO:0007669"/>
    <property type="project" value="InterPro"/>
</dbReference>
<feature type="transmembrane region" description="Helical" evidence="6">
    <location>
        <begin position="50"/>
        <end position="71"/>
    </location>
</feature>
<feature type="transmembrane region" description="Helical" evidence="6">
    <location>
        <begin position="288"/>
        <end position="305"/>
    </location>
</feature>